<dbReference type="PANTHER" id="PTHR32525">
    <property type="entry name" value="PROTEIN-TYROSINE-PHOSPHATASE"/>
    <property type="match status" value="1"/>
</dbReference>
<feature type="transmembrane region" description="Helical" evidence="2">
    <location>
        <begin position="840"/>
        <end position="861"/>
    </location>
</feature>
<dbReference type="SUPFAM" id="SSF52799">
    <property type="entry name" value="(Phosphotyrosine protein) phosphatases II"/>
    <property type="match status" value="1"/>
</dbReference>
<dbReference type="GO" id="GO:0004725">
    <property type="term" value="F:protein tyrosine phosphatase activity"/>
    <property type="evidence" value="ECO:0007669"/>
    <property type="project" value="InterPro"/>
</dbReference>
<dbReference type="SMART" id="SM00194">
    <property type="entry name" value="PTPc"/>
    <property type="match status" value="1"/>
</dbReference>
<gene>
    <name evidence="4" type="ORF">GCK72_015381</name>
</gene>
<evidence type="ECO:0000313" key="4">
    <source>
        <dbReference type="EMBL" id="KAF1758921.1"/>
    </source>
</evidence>
<feature type="compositionally biased region" description="Low complexity" evidence="1">
    <location>
        <begin position="1272"/>
        <end position="1303"/>
    </location>
</feature>
<organism evidence="4 5">
    <name type="scientific">Caenorhabditis remanei</name>
    <name type="common">Caenorhabditis vulgaris</name>
    <dbReference type="NCBI Taxonomy" id="31234"/>
    <lineage>
        <taxon>Eukaryota</taxon>
        <taxon>Metazoa</taxon>
        <taxon>Ecdysozoa</taxon>
        <taxon>Nematoda</taxon>
        <taxon>Chromadorea</taxon>
        <taxon>Rhabditida</taxon>
        <taxon>Rhabditina</taxon>
        <taxon>Rhabditomorpha</taxon>
        <taxon>Rhabditoidea</taxon>
        <taxon>Rhabditidae</taxon>
        <taxon>Peloderinae</taxon>
        <taxon>Caenorhabditis</taxon>
    </lineage>
</organism>
<dbReference type="Gene3D" id="3.90.190.10">
    <property type="entry name" value="Protein tyrosine phosphatase superfamily"/>
    <property type="match status" value="1"/>
</dbReference>
<protein>
    <recommendedName>
        <fullName evidence="3">Tyrosine-protein phosphatase domain-containing protein</fullName>
    </recommendedName>
</protein>
<feature type="region of interest" description="Disordered" evidence="1">
    <location>
        <begin position="1222"/>
        <end position="1309"/>
    </location>
</feature>
<name>A0A6A5GWC5_CAERE</name>
<comment type="caution">
    <text evidence="4">The sequence shown here is derived from an EMBL/GenBank/DDBJ whole genome shotgun (WGS) entry which is preliminary data.</text>
</comment>
<evidence type="ECO:0000259" key="3">
    <source>
        <dbReference type="PROSITE" id="PS50055"/>
    </source>
</evidence>
<dbReference type="Pfam" id="PF00102">
    <property type="entry name" value="Y_phosphatase"/>
    <property type="match status" value="1"/>
</dbReference>
<keyword evidence="2" id="KW-0812">Transmembrane</keyword>
<dbReference type="GeneID" id="9807855"/>
<accession>A0A6A5GWC5</accession>
<evidence type="ECO:0000256" key="1">
    <source>
        <dbReference type="SAM" id="MobiDB-lite"/>
    </source>
</evidence>
<dbReference type="KEGG" id="crq:GCK72_015381"/>
<keyword evidence="2" id="KW-1133">Transmembrane helix</keyword>
<dbReference type="SMART" id="SM00453">
    <property type="entry name" value="WSN"/>
    <property type="match status" value="1"/>
</dbReference>
<dbReference type="InterPro" id="IPR029021">
    <property type="entry name" value="Prot-tyrosine_phosphatase-like"/>
</dbReference>
<dbReference type="CTD" id="9807855"/>
<proteinExistence type="predicted"/>
<dbReference type="RefSeq" id="XP_053585600.1">
    <property type="nucleotide sequence ID" value="XM_053730828.1"/>
</dbReference>
<dbReference type="Proteomes" id="UP000483820">
    <property type="component" value="Chromosome IV"/>
</dbReference>
<dbReference type="PANTHER" id="PTHR32525:SF1">
    <property type="entry name" value="DOMAIN OF UNKNOWN FUNCTION WSN DOMAIN-CONTAINING PROTEIN-RELATED"/>
    <property type="match status" value="1"/>
</dbReference>
<evidence type="ECO:0000313" key="5">
    <source>
        <dbReference type="Proteomes" id="UP000483820"/>
    </source>
</evidence>
<dbReference type="InterPro" id="IPR003125">
    <property type="entry name" value="WSN"/>
</dbReference>
<feature type="domain" description="Tyrosine-protein phosphatase" evidence="3">
    <location>
        <begin position="944"/>
        <end position="1103"/>
    </location>
</feature>
<dbReference type="EMBL" id="WUAV01000004">
    <property type="protein sequence ID" value="KAF1758921.1"/>
    <property type="molecule type" value="Genomic_DNA"/>
</dbReference>
<sequence>MFFRRQPCSGYGFETSLQLWCSPSIPKRTQLIHKFPDHDPGDFEILGFKFFPSKYFSNRNIRNANEKSAEFLKHTTVVAHIINGISLQTGLLNGNISIDNVVGELLGFGNVQLPAVINFKPDGIIESAKKMKSIRDSIDDNVMAVMTQILEWDRWIANAGTIENTDFTKLPGVSEYFKEVKSLNAGFNFSFISEAKKGSVGVSAMLNAIKGNVEDSSLTESDYFLVIGNIKSLRIRFNTSVAAMKLLKAESEKLIKLKWVIGKENPFKPLRTVTQLMDNRPKLNPIFDSSHVLKLKTSMQNALASVKDMKTSADDTSLVTELMKSRTQLKVRKYTIGFPNGVSELKKLVDDVRDPWIGKILNLETSQLHVLSDGLQPLIDINDKLSKLDEKLKPVASNKLYESLLNFRDILKDLEGMPADSKDSIDVLEKYDSCKTAAIESVKTTYSPIQNFLTAVDKLKTKLMSIIQSMDRIDVDKLSQELTEFTYKLGVSKSDGKPPADDKVPEIIAELKKTDDLQKMQKRFQDFTTMFEGFEGDKLSTEYQMNVTAGESLISEINFLDDIRKEREVQKCLKKLSDKSTKVFTAVRTLHKMKEVDSGTVSDVESAAKAVSEVSKHLTTVNSIPGDMKKNVNNLTEEINEMPNSATHSEAIGQSVMSLKYAYRMKELEAEIGQLKAVGAVVDVELQKIVDSDEKQRIEKLWGNHKKDIDDLEKLLAGIKSFDQKLDVSKAGTMADYGAPLKELVTFSDIKMEFNEKSKALRALITQPNIDQKVKSDLEKAQETLDKLSGLDLQFSSHSAQYTSAPNGFLAVQDFLTKFLSIDRHQKIINKEEADPYVPYYVAAGMLLLVIALAVIGYFYYKKRVAKKDAGLTAILAWIKDYEFRDKFDATVHYKYYIISLISVFVNYRQGFGWLSLKRHRSSKMPINIDSALQTKYDLREKKIHANACEILCGDEKVILYLTQGPLEKTKKKKKLIHHDTRADFWELVLGEGSEYIVMLCDFEEDGKRVCGEYFKKKLNEVIVIGKRFEVKTTEVKQSGKTWIRKLEITDKRKPEQAAHKVTHYQNLTIPSNLAPTEHQEMIDIIRIVKESKSAAEEKLPTLNSLVTEAFKLRWNCFDMKYGDLMIHWMLLGAVYMLSLDYKNDILDSKYNKMKKIYMETRKMKLVERGILDNEPIERPRKWWQFWKSGMTADEFNKQMQDCEKKIVDFENDEKIRREKAIEEAENAPEPEFEYIPAPPNPANQNAPNPDAPNPANQNAPNPDAPNPAPPANQNAPNPDAPNPANQNAPNPAPPANENAANPPAQPNQ</sequence>
<feature type="compositionally biased region" description="Low complexity" evidence="1">
    <location>
        <begin position="1243"/>
        <end position="1262"/>
    </location>
</feature>
<keyword evidence="2" id="KW-0472">Membrane</keyword>
<dbReference type="Pfam" id="PF02206">
    <property type="entry name" value="WSN"/>
    <property type="match status" value="1"/>
</dbReference>
<feature type="compositionally biased region" description="Acidic residues" evidence="1">
    <location>
        <begin position="1224"/>
        <end position="1233"/>
    </location>
</feature>
<reference evidence="4 5" key="1">
    <citation type="submission" date="2019-12" db="EMBL/GenBank/DDBJ databases">
        <title>Chromosome-level assembly of the Caenorhabditis remanei genome.</title>
        <authorList>
            <person name="Teterina A.A."/>
            <person name="Willis J.H."/>
            <person name="Phillips P.C."/>
        </authorList>
    </citation>
    <scope>NUCLEOTIDE SEQUENCE [LARGE SCALE GENOMIC DNA]</scope>
    <source>
        <strain evidence="4 5">PX506</strain>
        <tissue evidence="4">Whole organism</tissue>
    </source>
</reference>
<evidence type="ECO:0000256" key="2">
    <source>
        <dbReference type="SAM" id="Phobius"/>
    </source>
</evidence>
<dbReference type="PROSITE" id="PS50055">
    <property type="entry name" value="TYR_PHOSPHATASE_PTP"/>
    <property type="match status" value="1"/>
</dbReference>
<dbReference type="InterPro" id="IPR000242">
    <property type="entry name" value="PTP_cat"/>
</dbReference>